<dbReference type="Pfam" id="PF05491">
    <property type="entry name" value="WHD_RuvB"/>
    <property type="match status" value="1"/>
</dbReference>
<evidence type="ECO:0000256" key="5">
    <source>
        <dbReference type="ARBA" id="ARBA00022840"/>
    </source>
</evidence>
<keyword evidence="8" id="KW-0234">DNA repair</keyword>
<dbReference type="GO" id="GO:0003677">
    <property type="term" value="F:DNA binding"/>
    <property type="evidence" value="ECO:0007669"/>
    <property type="project" value="UniProtKB-KW"/>
</dbReference>
<evidence type="ECO:0000256" key="4">
    <source>
        <dbReference type="ARBA" id="ARBA00022801"/>
    </source>
</evidence>
<dbReference type="InterPro" id="IPR008824">
    <property type="entry name" value="RuvB-like_N"/>
</dbReference>
<dbReference type="Pfam" id="PF05496">
    <property type="entry name" value="RuvB_N"/>
    <property type="match status" value="1"/>
</dbReference>
<keyword evidence="4" id="KW-0378">Hydrolase</keyword>
<dbReference type="Proteomes" id="UP000005233">
    <property type="component" value="Chromosome"/>
</dbReference>
<keyword evidence="11" id="KW-0347">Helicase</keyword>
<evidence type="ECO:0000256" key="3">
    <source>
        <dbReference type="ARBA" id="ARBA00022763"/>
    </source>
</evidence>
<dbReference type="SUPFAM" id="SSF52540">
    <property type="entry name" value="P-loop containing nucleoside triphosphate hydrolases"/>
    <property type="match status" value="1"/>
</dbReference>
<dbReference type="KEGG" id="mez:Mtc_1274"/>
<dbReference type="InterPro" id="IPR008823">
    <property type="entry name" value="RuvB_wg_C"/>
</dbReference>
<feature type="region of interest" description="Disordered" evidence="9">
    <location>
        <begin position="1"/>
        <end position="26"/>
    </location>
</feature>
<dbReference type="eggNOG" id="arCOG00473">
    <property type="taxonomic scope" value="Archaea"/>
</dbReference>
<dbReference type="eggNOG" id="arCOG00470">
    <property type="taxonomic scope" value="Archaea"/>
</dbReference>
<dbReference type="SUPFAM" id="SSF46785">
    <property type="entry name" value="Winged helix' DNA-binding domain"/>
    <property type="match status" value="1"/>
</dbReference>
<dbReference type="AlphaFoldDB" id="H8I9I3"/>
<dbReference type="Gene3D" id="1.10.10.10">
    <property type="entry name" value="Winged helix-like DNA-binding domain superfamily/Winged helix DNA-binding domain"/>
    <property type="match status" value="1"/>
</dbReference>
<dbReference type="CDD" id="cd00009">
    <property type="entry name" value="AAA"/>
    <property type="match status" value="1"/>
</dbReference>
<dbReference type="InterPro" id="IPR004605">
    <property type="entry name" value="DNA_helicase_Holl-junc_RuvB"/>
</dbReference>
<evidence type="ECO:0000256" key="2">
    <source>
        <dbReference type="ARBA" id="ARBA00022741"/>
    </source>
</evidence>
<organism evidence="11 12">
    <name type="scientific">Methanocella conradii (strain DSM 24694 / JCM 17849 / CGMCC 1.5162 / HZ254)</name>
    <dbReference type="NCBI Taxonomy" id="1041930"/>
    <lineage>
        <taxon>Archaea</taxon>
        <taxon>Methanobacteriati</taxon>
        <taxon>Methanobacteriota</taxon>
        <taxon>Stenosarchaea group</taxon>
        <taxon>Methanomicrobia</taxon>
        <taxon>Methanocellales</taxon>
        <taxon>Methanocellaceae</taxon>
        <taxon>Methanocella</taxon>
    </lineage>
</organism>
<dbReference type="GO" id="GO:0016787">
    <property type="term" value="F:hydrolase activity"/>
    <property type="evidence" value="ECO:0007669"/>
    <property type="project" value="UniProtKB-KW"/>
</dbReference>
<dbReference type="EMBL" id="CP003243">
    <property type="protein sequence ID" value="AFD00028.1"/>
    <property type="molecule type" value="Genomic_DNA"/>
</dbReference>
<dbReference type="STRING" id="1041930.Mtc_1274"/>
<dbReference type="RefSeq" id="WP_014405865.1">
    <property type="nucleotide sequence ID" value="NC_017034.1"/>
</dbReference>
<dbReference type="InterPro" id="IPR036388">
    <property type="entry name" value="WH-like_DNA-bd_sf"/>
</dbReference>
<feature type="compositionally biased region" description="Basic and acidic residues" evidence="9">
    <location>
        <begin position="1"/>
        <end position="15"/>
    </location>
</feature>
<keyword evidence="5" id="KW-0067">ATP-binding</keyword>
<keyword evidence="12" id="KW-1185">Reference proteome</keyword>
<dbReference type="InterPro" id="IPR027417">
    <property type="entry name" value="P-loop_NTPase"/>
</dbReference>
<protein>
    <submittedName>
        <fullName evidence="11">Holliday junction DNA helicase subunit RuvB</fullName>
    </submittedName>
</protein>
<evidence type="ECO:0000313" key="11">
    <source>
        <dbReference type="EMBL" id="AFD00028.1"/>
    </source>
</evidence>
<dbReference type="InterPro" id="IPR041445">
    <property type="entry name" value="AAA_lid_4"/>
</dbReference>
<keyword evidence="6" id="KW-0238">DNA-binding</keyword>
<dbReference type="Gene3D" id="3.40.50.300">
    <property type="entry name" value="P-loop containing nucleotide triphosphate hydrolases"/>
    <property type="match status" value="1"/>
</dbReference>
<dbReference type="HAMAP" id="MF_00016">
    <property type="entry name" value="DNA_HJ_migration_RuvB"/>
    <property type="match status" value="1"/>
</dbReference>
<dbReference type="OrthoDB" id="8658at2157"/>
<evidence type="ECO:0000259" key="10">
    <source>
        <dbReference type="SMART" id="SM00382"/>
    </source>
</evidence>
<dbReference type="SMART" id="SM00382">
    <property type="entry name" value="AAA"/>
    <property type="match status" value="1"/>
</dbReference>
<dbReference type="PANTHER" id="PTHR42848">
    <property type="match status" value="1"/>
</dbReference>
<evidence type="ECO:0000256" key="9">
    <source>
        <dbReference type="SAM" id="MobiDB-lite"/>
    </source>
</evidence>
<dbReference type="Pfam" id="PF17864">
    <property type="entry name" value="AAA_lid_4"/>
    <property type="match status" value="1"/>
</dbReference>
<dbReference type="GO" id="GO:0009378">
    <property type="term" value="F:four-way junction helicase activity"/>
    <property type="evidence" value="ECO:0007669"/>
    <property type="project" value="InterPro"/>
</dbReference>
<keyword evidence="1" id="KW-0963">Cytoplasm</keyword>
<proteinExistence type="inferred from homology"/>
<evidence type="ECO:0000256" key="8">
    <source>
        <dbReference type="ARBA" id="ARBA00023204"/>
    </source>
</evidence>
<name>H8I9I3_METCZ</name>
<evidence type="ECO:0000256" key="1">
    <source>
        <dbReference type="ARBA" id="ARBA00022490"/>
    </source>
</evidence>
<evidence type="ECO:0000256" key="7">
    <source>
        <dbReference type="ARBA" id="ARBA00023172"/>
    </source>
</evidence>
<evidence type="ECO:0000256" key="6">
    <source>
        <dbReference type="ARBA" id="ARBA00023125"/>
    </source>
</evidence>
<dbReference type="GO" id="GO:0006281">
    <property type="term" value="P:DNA repair"/>
    <property type="evidence" value="ECO:0007669"/>
    <property type="project" value="UniProtKB-KW"/>
</dbReference>
<evidence type="ECO:0000313" key="12">
    <source>
        <dbReference type="Proteomes" id="UP000005233"/>
    </source>
</evidence>
<dbReference type="PANTHER" id="PTHR42848:SF1">
    <property type="entry name" value="HOLLIDAY JUNCTION BRANCH MIGRATION COMPLEX SUBUNIT RUVB"/>
    <property type="match status" value="1"/>
</dbReference>
<dbReference type="InterPro" id="IPR036390">
    <property type="entry name" value="WH_DNA-bd_sf"/>
</dbReference>
<dbReference type="NCBIfam" id="NF000868">
    <property type="entry name" value="PRK00080.1"/>
    <property type="match status" value="1"/>
</dbReference>
<sequence length="342" mass="38489">MINVSNDKKEERLVSPEETEDERLDRSFEGLRPRTLEEFIGQRKVKENLKVFIEAALKRKEPLDHVLLYGPPGLGKTTLAHIIAREMGANIRLTSGPAIERPGDLAAILTNIKEGDVIFIDEIHRLSHVVEEVLYPAMEDFEIDIIIGKGPSARSIRLELPRFTLVGATTRAGLLTSPLRDRFGMSMRFEFYEPSDLKTIIERSARILGVGLSDDGAMEIARRSRGTPRIANRLLRRIRDFASVDNKKIIDREAVDESLNRLDVDCLGLDGMDRRILKKIAKDFDGGPVGVETLAVTVSEEVETIEDVYEPYLIQIGFINRTPRGRVVTRAAVEHLKKIGEL</sequence>
<dbReference type="InterPro" id="IPR003593">
    <property type="entry name" value="AAA+_ATPase"/>
</dbReference>
<dbReference type="GO" id="GO:0006310">
    <property type="term" value="P:DNA recombination"/>
    <property type="evidence" value="ECO:0007669"/>
    <property type="project" value="UniProtKB-KW"/>
</dbReference>
<dbReference type="NCBIfam" id="TIGR00635">
    <property type="entry name" value="ruvB"/>
    <property type="match status" value="1"/>
</dbReference>
<dbReference type="Gene3D" id="1.10.8.60">
    <property type="match status" value="1"/>
</dbReference>
<accession>H8I9I3</accession>
<dbReference type="HOGENOM" id="CLU_055599_1_0_2"/>
<keyword evidence="2" id="KW-0547">Nucleotide-binding</keyword>
<keyword evidence="3" id="KW-0227">DNA damage</keyword>
<reference evidence="11 12" key="1">
    <citation type="journal article" date="2012" name="J. Bacteriol.">
        <title>Complete genome sequence of a thermophilic methanogen, Methanocella conradii HZ254, isolated from Chinese rice field soil.</title>
        <authorList>
            <person name="Lu Z."/>
            <person name="Lu Y."/>
        </authorList>
    </citation>
    <scope>NUCLEOTIDE SEQUENCE [LARGE SCALE GENOMIC DNA]</scope>
    <source>
        <strain evidence="12">DSM 24694 / JCM 17849 / CGMCC 1.5162 / HZ254</strain>
    </source>
</reference>
<dbReference type="GeneID" id="11971400"/>
<keyword evidence="7" id="KW-0233">DNA recombination</keyword>
<gene>
    <name evidence="11" type="primary">ruvB</name>
    <name evidence="11" type="ordered locus">Mtc_1274</name>
</gene>
<feature type="domain" description="AAA+ ATPase" evidence="10">
    <location>
        <begin position="62"/>
        <end position="193"/>
    </location>
</feature>
<dbReference type="GO" id="GO:0005524">
    <property type="term" value="F:ATP binding"/>
    <property type="evidence" value="ECO:0007669"/>
    <property type="project" value="UniProtKB-KW"/>
</dbReference>